<sequence>MQYYNIPTRKDIDKLSAKMDRLEMLIKTPAAAGEGRRAFAPKIAGGQAGTGSSAMTSSDMALDVIKRFRKGVGFAEIRNRTGFREKKLRNIIFRLHKMGKIIRKGRGVYIAS</sequence>
<gene>
    <name evidence="1" type="ORF">H8E23_12740</name>
</gene>
<comment type="caution">
    <text evidence="1">The sequence shown here is derived from an EMBL/GenBank/DDBJ whole genome shotgun (WGS) entry which is preliminary data.</text>
</comment>
<protein>
    <recommendedName>
        <fullName evidence="3">Replication protein A C-terminal domain-containing protein</fullName>
    </recommendedName>
</protein>
<accession>A0A8J6NLR4</accession>
<evidence type="ECO:0000313" key="1">
    <source>
        <dbReference type="EMBL" id="MBC8362252.1"/>
    </source>
</evidence>
<dbReference type="AlphaFoldDB" id="A0A8J6NLR4"/>
<evidence type="ECO:0008006" key="3">
    <source>
        <dbReference type="Google" id="ProtNLM"/>
    </source>
</evidence>
<reference evidence="1 2" key="1">
    <citation type="submission" date="2020-08" db="EMBL/GenBank/DDBJ databases">
        <title>Bridging the membrane lipid divide: bacteria of the FCB group superphylum have the potential to synthesize archaeal ether lipids.</title>
        <authorList>
            <person name="Villanueva L."/>
            <person name="Von Meijenfeldt F.A.B."/>
            <person name="Westbye A.B."/>
            <person name="Yadav S."/>
            <person name="Hopmans E.C."/>
            <person name="Dutilh B.E."/>
            <person name="Sinninghe Damste J.S."/>
        </authorList>
    </citation>
    <scope>NUCLEOTIDE SEQUENCE [LARGE SCALE GENOMIC DNA]</scope>
    <source>
        <strain evidence="1">NIOZ-UU30</strain>
    </source>
</reference>
<evidence type="ECO:0000313" key="2">
    <source>
        <dbReference type="Proteomes" id="UP000603434"/>
    </source>
</evidence>
<dbReference type="Proteomes" id="UP000603434">
    <property type="component" value="Unassembled WGS sequence"/>
</dbReference>
<dbReference type="EMBL" id="JACNJH010000177">
    <property type="protein sequence ID" value="MBC8362252.1"/>
    <property type="molecule type" value="Genomic_DNA"/>
</dbReference>
<organism evidence="1 2">
    <name type="scientific">Candidatus Desulfatibia profunda</name>
    <dbReference type="NCBI Taxonomy" id="2841695"/>
    <lineage>
        <taxon>Bacteria</taxon>
        <taxon>Pseudomonadati</taxon>
        <taxon>Thermodesulfobacteriota</taxon>
        <taxon>Desulfobacteria</taxon>
        <taxon>Desulfobacterales</taxon>
        <taxon>Desulfobacterales incertae sedis</taxon>
        <taxon>Candidatus Desulfatibia</taxon>
    </lineage>
</organism>
<name>A0A8J6NLR4_9BACT</name>
<proteinExistence type="predicted"/>